<feature type="transmembrane region" description="Helical" evidence="2">
    <location>
        <begin position="275"/>
        <end position="294"/>
    </location>
</feature>
<proteinExistence type="predicted"/>
<keyword evidence="4" id="KW-1185">Reference proteome</keyword>
<comment type="caution">
    <text evidence="3">The sequence shown here is derived from an EMBL/GenBank/DDBJ whole genome shotgun (WGS) entry which is preliminary data.</text>
</comment>
<evidence type="ECO:0000313" key="4">
    <source>
        <dbReference type="Proteomes" id="UP000325415"/>
    </source>
</evidence>
<feature type="transmembrane region" description="Helical" evidence="2">
    <location>
        <begin position="306"/>
        <end position="335"/>
    </location>
</feature>
<feature type="compositionally biased region" description="Basic and acidic residues" evidence="1">
    <location>
        <begin position="1"/>
        <end position="23"/>
    </location>
</feature>
<dbReference type="AlphaFoldDB" id="A0A5N6S5P1"/>
<organism evidence="3 4">
    <name type="scientific">Bifidobacterium tibiigranuli</name>
    <dbReference type="NCBI Taxonomy" id="2172043"/>
    <lineage>
        <taxon>Bacteria</taxon>
        <taxon>Bacillati</taxon>
        <taxon>Actinomycetota</taxon>
        <taxon>Actinomycetes</taxon>
        <taxon>Bifidobacteriales</taxon>
        <taxon>Bifidobacteriaceae</taxon>
        <taxon>Bifidobacterium</taxon>
    </lineage>
</organism>
<evidence type="ECO:0000256" key="1">
    <source>
        <dbReference type="SAM" id="MobiDB-lite"/>
    </source>
</evidence>
<feature type="transmembrane region" description="Helical" evidence="2">
    <location>
        <begin position="101"/>
        <end position="126"/>
    </location>
</feature>
<protein>
    <submittedName>
        <fullName evidence="3">Uncharacterized protein</fullName>
    </submittedName>
</protein>
<keyword evidence="2" id="KW-0812">Transmembrane</keyword>
<sequence length="339" mass="36182">MIVDQRVEEDAHEEAEGSRRSQSDADTGGTQLRIAPADSALGTAALGTSALGAPVLGAPATNASATSADAAANAASRGLVAWLASSLKAPSRDMRESDRSIFGWLAIVVTSIFSALIPATMAWRAISAFAAYATNRAGSLQALVLGYVDQGIASAREALPSGSLAMPFDFVTSYITTMLTNKLGRVQASFGGRVDRWESTLRSNITSIFIVAALGFLIFNIVLVLCVWVVRRALLHDTAFTLGRALNLVARQYVLVLLVLLAAELFALLDLPIPVVILLLVAIILTQMIIRFGVFDASNRRRADGYYLKVFGFIVINILLLAVFALIVVFGWHILSASL</sequence>
<evidence type="ECO:0000256" key="2">
    <source>
        <dbReference type="SAM" id="Phobius"/>
    </source>
</evidence>
<accession>A0A5N6S5P1</accession>
<feature type="region of interest" description="Disordered" evidence="1">
    <location>
        <begin position="1"/>
        <end position="30"/>
    </location>
</feature>
<name>A0A5N6S5P1_9BIFI</name>
<gene>
    <name evidence="3" type="ORF">DDE84_03380</name>
</gene>
<feature type="transmembrane region" description="Helical" evidence="2">
    <location>
        <begin position="205"/>
        <end position="230"/>
    </location>
</feature>
<evidence type="ECO:0000313" key="3">
    <source>
        <dbReference type="EMBL" id="KAE8129139.1"/>
    </source>
</evidence>
<dbReference type="Proteomes" id="UP000325415">
    <property type="component" value="Unassembled WGS sequence"/>
</dbReference>
<dbReference type="EMBL" id="QDAG01000003">
    <property type="protein sequence ID" value="KAE8129139.1"/>
    <property type="molecule type" value="Genomic_DNA"/>
</dbReference>
<keyword evidence="2" id="KW-0472">Membrane</keyword>
<keyword evidence="2" id="KW-1133">Transmembrane helix</keyword>
<feature type="transmembrane region" description="Helical" evidence="2">
    <location>
        <begin position="250"/>
        <end position="269"/>
    </location>
</feature>
<reference evidence="3 4" key="1">
    <citation type="submission" date="2018-04" db="EMBL/GenBank/DDBJ databases">
        <authorList>
            <person name="Eckel V.P."/>
            <person name="Vogel R.F."/>
        </authorList>
    </citation>
    <scope>NUCLEOTIDE SEQUENCE [LARGE SCALE GENOMIC DNA]</scope>
    <source>
        <strain evidence="4">TMW 2.1764</strain>
    </source>
</reference>